<evidence type="ECO:0000256" key="1">
    <source>
        <dbReference type="SAM" id="MobiDB-lite"/>
    </source>
</evidence>
<protein>
    <submittedName>
        <fullName evidence="2">Uncharacterized protein</fullName>
    </submittedName>
</protein>
<evidence type="ECO:0000313" key="2">
    <source>
        <dbReference type="EMBL" id="MFC0530211.1"/>
    </source>
</evidence>
<name>A0ABV6M685_9ACTN</name>
<feature type="region of interest" description="Disordered" evidence="1">
    <location>
        <begin position="65"/>
        <end position="89"/>
    </location>
</feature>
<comment type="caution">
    <text evidence="2">The sequence shown here is derived from an EMBL/GenBank/DDBJ whole genome shotgun (WGS) entry which is preliminary data.</text>
</comment>
<gene>
    <name evidence="2" type="ORF">ACFFIA_21340</name>
</gene>
<keyword evidence="3" id="KW-1185">Reference proteome</keyword>
<evidence type="ECO:0000313" key="3">
    <source>
        <dbReference type="Proteomes" id="UP001589867"/>
    </source>
</evidence>
<dbReference type="RefSeq" id="WP_377253344.1">
    <property type="nucleotide sequence ID" value="NZ_JBHLUH010000041.1"/>
</dbReference>
<organism evidence="2 3">
    <name type="scientific">Phytohabitans kaempferiae</name>
    <dbReference type="NCBI Taxonomy" id="1620943"/>
    <lineage>
        <taxon>Bacteria</taxon>
        <taxon>Bacillati</taxon>
        <taxon>Actinomycetota</taxon>
        <taxon>Actinomycetes</taxon>
        <taxon>Micromonosporales</taxon>
        <taxon>Micromonosporaceae</taxon>
    </lineage>
</organism>
<dbReference type="EMBL" id="JBHLUH010000041">
    <property type="protein sequence ID" value="MFC0530211.1"/>
    <property type="molecule type" value="Genomic_DNA"/>
</dbReference>
<sequence>MTGEPTPAAPDGPQPADEAGRLSPGGPWPEAPSDPEWRIRLRQAVEGSARQRTARAEHRRMLTTRRTAGLQARQAARLARVHAPGSEAP</sequence>
<proteinExistence type="predicted"/>
<feature type="compositionally biased region" description="Low complexity" evidence="1">
    <location>
        <begin position="65"/>
        <end position="78"/>
    </location>
</feature>
<dbReference type="Proteomes" id="UP001589867">
    <property type="component" value="Unassembled WGS sequence"/>
</dbReference>
<reference evidence="2 3" key="1">
    <citation type="submission" date="2024-09" db="EMBL/GenBank/DDBJ databases">
        <authorList>
            <person name="Sun Q."/>
            <person name="Mori K."/>
        </authorList>
    </citation>
    <scope>NUCLEOTIDE SEQUENCE [LARGE SCALE GENOMIC DNA]</scope>
    <source>
        <strain evidence="2 3">TBRC 3947</strain>
    </source>
</reference>
<feature type="region of interest" description="Disordered" evidence="1">
    <location>
        <begin position="1"/>
        <end position="36"/>
    </location>
</feature>
<accession>A0ABV6M685</accession>